<keyword evidence="7" id="KW-0325">Glycoprotein</keyword>
<evidence type="ECO:0000313" key="14">
    <source>
        <dbReference type="Proteomes" id="UP000013827"/>
    </source>
</evidence>
<feature type="compositionally biased region" description="Basic and acidic residues" evidence="9">
    <location>
        <begin position="436"/>
        <end position="446"/>
    </location>
</feature>
<dbReference type="eggNOG" id="ENOG502QTN6">
    <property type="taxonomic scope" value="Eukaryota"/>
</dbReference>
<comment type="subcellular location">
    <subcellularLocation>
        <location evidence="1">Endoplasmic reticulum membrane</location>
        <topology evidence="1">Multi-pass membrane protein</topology>
    </subcellularLocation>
</comment>
<dbReference type="KEGG" id="ehx:EMIHUDRAFT_102881"/>
<dbReference type="RefSeq" id="XP_005768705.1">
    <property type="nucleotide sequence ID" value="XM_005768648.1"/>
</dbReference>
<evidence type="ECO:0000256" key="2">
    <source>
        <dbReference type="ARBA" id="ARBA00005512"/>
    </source>
</evidence>
<sequence length="838" mass="89082">MPSSRALFLRGFGGVWLCAFTSYYLQFPGLYGSDGLLPAGPAWRSSERVPFADRPSLLLFLGTEDDVDVALELISLIGVLVSASVLAGVLHASLFALLHLLYLTLFLAGPTFLAFQWDIFLLETGFMAIFYAPFGATVRDIDVIGHPMAWVLRVQWVKFMLCSGAVKVFSQGPTWRELTALEFHFASTCLPTAEAWLFHSLPPALLRAGVAFMFVCELIAPWLLLLPVTPVRRVGVLVQVAFQALIQLSGNYNWFNLHTCVLLLPAWAADAPSQPSGRPPRGLVARLLAPAVAWEQLWGTRLGGTLGAVSALGALGVAGARLFPVAVEWSAVPAGAGPLETLTALLATPQAVRIGNHATEAFVREMLDSALQSQCTGLYLYTVTVLSALGYSLGGGGGPSSGADAALCVDARTRGAGREEEEKERSPLIPSSCPEGEGRGGGEEGRVGGGAGWRGALGSMGAVAGSVGRACLGAASLLLLGVTLLPLSSIASQPVEALVPSVAGLRRATLAMHARLRPFHATSSYGLFRRMTGVGPRRSEGVPEAWGWGGLPPSIVEVPAVAIEGHPSLRGGGGAAEEGWIEIPFRYAPFGERRAPRRTAPHQPRLDWQMWFAALGSYQRNPWLLHLAYKILSGGDGSATLTLLDTAAYPFPPDRPPARVRAVLYHIDFTRVPSPWANRIPGVALQPAQCGWAGPYAALNASSRCGRWWRRRRVREYFPPLDRGSLEELLIKPRGWPIFADAAARQLDPCRDRAGDAGGSDRALPGPVCDATVLARRAAAPLRRWVGWELGGLVFLDAPLLVIAAAAALALALGAAARSCGGGCGGRRRGQAASGVML</sequence>
<feature type="domain" description="Lipase maturation factor 1/2 N-terminal" evidence="11">
    <location>
        <begin position="114"/>
        <end position="264"/>
    </location>
</feature>
<dbReference type="Pfam" id="PF25179">
    <property type="entry name" value="LMF1_C"/>
    <property type="match status" value="1"/>
</dbReference>
<evidence type="ECO:0000256" key="6">
    <source>
        <dbReference type="ARBA" id="ARBA00023136"/>
    </source>
</evidence>
<reference evidence="14" key="1">
    <citation type="journal article" date="2013" name="Nature">
        <title>Pan genome of the phytoplankton Emiliania underpins its global distribution.</title>
        <authorList>
            <person name="Read B.A."/>
            <person name="Kegel J."/>
            <person name="Klute M.J."/>
            <person name="Kuo A."/>
            <person name="Lefebvre S.C."/>
            <person name="Maumus F."/>
            <person name="Mayer C."/>
            <person name="Miller J."/>
            <person name="Monier A."/>
            <person name="Salamov A."/>
            <person name="Young J."/>
            <person name="Aguilar M."/>
            <person name="Claverie J.M."/>
            <person name="Frickenhaus S."/>
            <person name="Gonzalez K."/>
            <person name="Herman E.K."/>
            <person name="Lin Y.C."/>
            <person name="Napier J."/>
            <person name="Ogata H."/>
            <person name="Sarno A.F."/>
            <person name="Shmutz J."/>
            <person name="Schroeder D."/>
            <person name="de Vargas C."/>
            <person name="Verret F."/>
            <person name="von Dassow P."/>
            <person name="Valentin K."/>
            <person name="Van de Peer Y."/>
            <person name="Wheeler G."/>
            <person name="Dacks J.B."/>
            <person name="Delwiche C.F."/>
            <person name="Dyhrman S.T."/>
            <person name="Glockner G."/>
            <person name="John U."/>
            <person name="Richards T."/>
            <person name="Worden A.Z."/>
            <person name="Zhang X."/>
            <person name="Grigoriev I.V."/>
            <person name="Allen A.E."/>
            <person name="Bidle K."/>
            <person name="Borodovsky M."/>
            <person name="Bowler C."/>
            <person name="Brownlee C."/>
            <person name="Cock J.M."/>
            <person name="Elias M."/>
            <person name="Gladyshev V.N."/>
            <person name="Groth M."/>
            <person name="Guda C."/>
            <person name="Hadaegh A."/>
            <person name="Iglesias-Rodriguez M.D."/>
            <person name="Jenkins J."/>
            <person name="Jones B.M."/>
            <person name="Lawson T."/>
            <person name="Leese F."/>
            <person name="Lindquist E."/>
            <person name="Lobanov A."/>
            <person name="Lomsadze A."/>
            <person name="Malik S.B."/>
            <person name="Marsh M.E."/>
            <person name="Mackinder L."/>
            <person name="Mock T."/>
            <person name="Mueller-Roeber B."/>
            <person name="Pagarete A."/>
            <person name="Parker M."/>
            <person name="Probert I."/>
            <person name="Quesneville H."/>
            <person name="Raines C."/>
            <person name="Rensing S.A."/>
            <person name="Riano-Pachon D.M."/>
            <person name="Richier S."/>
            <person name="Rokitta S."/>
            <person name="Shiraiwa Y."/>
            <person name="Soanes D.M."/>
            <person name="van der Giezen M."/>
            <person name="Wahlund T.M."/>
            <person name="Williams B."/>
            <person name="Wilson W."/>
            <person name="Wolfe G."/>
            <person name="Wurch L.L."/>
        </authorList>
    </citation>
    <scope>NUCLEOTIDE SEQUENCE</scope>
</reference>
<evidence type="ECO:0000256" key="8">
    <source>
        <dbReference type="ARBA" id="ARBA00040643"/>
    </source>
</evidence>
<reference evidence="13" key="2">
    <citation type="submission" date="2024-10" db="UniProtKB">
        <authorList>
            <consortium name="EnsemblProtists"/>
        </authorList>
    </citation>
    <scope>IDENTIFICATION</scope>
</reference>
<evidence type="ECO:0000256" key="1">
    <source>
        <dbReference type="ARBA" id="ARBA00004477"/>
    </source>
</evidence>
<evidence type="ECO:0000256" key="5">
    <source>
        <dbReference type="ARBA" id="ARBA00022989"/>
    </source>
</evidence>
<dbReference type="InterPro" id="IPR057433">
    <property type="entry name" value="LMF1/2_C"/>
</dbReference>
<evidence type="ECO:0000256" key="4">
    <source>
        <dbReference type="ARBA" id="ARBA00022824"/>
    </source>
</evidence>
<dbReference type="GO" id="GO:0051604">
    <property type="term" value="P:protein maturation"/>
    <property type="evidence" value="ECO:0007669"/>
    <property type="project" value="InterPro"/>
</dbReference>
<keyword evidence="4" id="KW-0256">Endoplasmic reticulum</keyword>
<evidence type="ECO:0000256" key="3">
    <source>
        <dbReference type="ARBA" id="ARBA00022692"/>
    </source>
</evidence>
<feature type="transmembrane region" description="Helical" evidence="10">
    <location>
        <begin position="7"/>
        <end position="25"/>
    </location>
</feature>
<dbReference type="PaxDb" id="2903-EOD16276"/>
<comment type="similarity">
    <text evidence="2">Belongs to the lipase maturation factor family.</text>
</comment>
<dbReference type="Proteomes" id="UP000013827">
    <property type="component" value="Unassembled WGS sequence"/>
</dbReference>
<keyword evidence="3 10" id="KW-0812">Transmembrane</keyword>
<dbReference type="PANTHER" id="PTHR14463">
    <property type="entry name" value="LIPASE MATURATION FACTOR"/>
    <property type="match status" value="1"/>
</dbReference>
<feature type="compositionally biased region" description="Basic and acidic residues" evidence="9">
    <location>
        <begin position="414"/>
        <end position="426"/>
    </location>
</feature>
<dbReference type="InterPro" id="IPR057434">
    <property type="entry name" value="LMF1/2_N"/>
</dbReference>
<feature type="transmembrane region" description="Helical" evidence="10">
    <location>
        <begin position="793"/>
        <end position="817"/>
    </location>
</feature>
<dbReference type="HOGENOM" id="CLU_020557_1_0_1"/>
<evidence type="ECO:0000313" key="13">
    <source>
        <dbReference type="EnsemblProtists" id="EOD16276"/>
    </source>
</evidence>
<evidence type="ECO:0000259" key="12">
    <source>
        <dbReference type="Pfam" id="PF25179"/>
    </source>
</evidence>
<protein>
    <recommendedName>
        <fullName evidence="8">Lipase maturation factor 2</fullName>
    </recommendedName>
</protein>
<name>A0A0D3IYE1_EMIH1</name>
<organism evidence="13 14">
    <name type="scientific">Emiliania huxleyi (strain CCMP1516)</name>
    <dbReference type="NCBI Taxonomy" id="280463"/>
    <lineage>
        <taxon>Eukaryota</taxon>
        <taxon>Haptista</taxon>
        <taxon>Haptophyta</taxon>
        <taxon>Prymnesiophyceae</taxon>
        <taxon>Isochrysidales</taxon>
        <taxon>Noelaerhabdaceae</taxon>
        <taxon>Emiliania</taxon>
    </lineage>
</organism>
<evidence type="ECO:0000259" key="11">
    <source>
        <dbReference type="Pfam" id="PF06762"/>
    </source>
</evidence>
<proteinExistence type="inferred from homology"/>
<evidence type="ECO:0000256" key="10">
    <source>
        <dbReference type="SAM" id="Phobius"/>
    </source>
</evidence>
<keyword evidence="6 10" id="KW-0472">Membrane</keyword>
<dbReference type="InterPro" id="IPR009613">
    <property type="entry name" value="LMF"/>
</dbReference>
<accession>A0A0D3IYE1</accession>
<dbReference type="Pfam" id="PF06762">
    <property type="entry name" value="LMF1"/>
    <property type="match status" value="1"/>
</dbReference>
<dbReference type="AlphaFoldDB" id="A0A0D3IYE1"/>
<feature type="transmembrane region" description="Helical" evidence="10">
    <location>
        <begin position="94"/>
        <end position="113"/>
    </location>
</feature>
<evidence type="ECO:0000256" key="9">
    <source>
        <dbReference type="SAM" id="MobiDB-lite"/>
    </source>
</evidence>
<feature type="domain" description="Lipase maturation factor 1/2 C-terminal" evidence="12">
    <location>
        <begin position="576"/>
        <end position="672"/>
    </location>
</feature>
<dbReference type="GO" id="GO:0005789">
    <property type="term" value="C:endoplasmic reticulum membrane"/>
    <property type="evidence" value="ECO:0007669"/>
    <property type="project" value="UniProtKB-SubCell"/>
</dbReference>
<dbReference type="OMA" id="VAVEWSA"/>
<dbReference type="EnsemblProtists" id="EOD16276">
    <property type="protein sequence ID" value="EOD16276"/>
    <property type="gene ID" value="EMIHUDRAFT_102881"/>
</dbReference>
<feature type="region of interest" description="Disordered" evidence="9">
    <location>
        <begin position="414"/>
        <end position="447"/>
    </location>
</feature>
<dbReference type="PANTHER" id="PTHR14463:SF5">
    <property type="entry name" value="LIPASE MATURATION FACTOR 2"/>
    <property type="match status" value="1"/>
</dbReference>
<keyword evidence="5 10" id="KW-1133">Transmembrane helix</keyword>
<keyword evidence="14" id="KW-1185">Reference proteome</keyword>
<dbReference type="GeneID" id="17262436"/>
<evidence type="ECO:0000256" key="7">
    <source>
        <dbReference type="ARBA" id="ARBA00023180"/>
    </source>
</evidence>
<dbReference type="STRING" id="2903.R1DZQ5"/>
<feature type="transmembrane region" description="Helical" evidence="10">
    <location>
        <begin position="69"/>
        <end position="87"/>
    </location>
</feature>